<evidence type="ECO:0000256" key="1">
    <source>
        <dbReference type="SAM" id="SignalP"/>
    </source>
</evidence>
<dbReference type="EMBL" id="FQYV01000021">
    <property type="protein sequence ID" value="SHJ62608.1"/>
    <property type="molecule type" value="Genomic_DNA"/>
</dbReference>
<keyword evidence="3" id="KW-1185">Reference proteome</keyword>
<reference evidence="3" key="1">
    <citation type="submission" date="2016-11" db="EMBL/GenBank/DDBJ databases">
        <authorList>
            <person name="Varghese N."/>
            <person name="Submissions S."/>
        </authorList>
    </citation>
    <scope>NUCLEOTIDE SEQUENCE [LARGE SCALE GENOMIC DNA]</scope>
    <source>
        <strain evidence="3">DSM 26349</strain>
    </source>
</reference>
<gene>
    <name evidence="2" type="ORF">SAMN04487908_12141</name>
</gene>
<evidence type="ECO:0008006" key="4">
    <source>
        <dbReference type="Google" id="ProtNLM"/>
    </source>
</evidence>
<accession>A0A1M6KUD6</accession>
<dbReference type="Proteomes" id="UP000184172">
    <property type="component" value="Unassembled WGS sequence"/>
</dbReference>
<dbReference type="AlphaFoldDB" id="A0A1M6KUD6"/>
<dbReference type="STRING" id="797419.SAMN05216556_11546"/>
<feature type="chain" id="PRO_5009919084" description="DUF4252 domain-containing protein" evidence="1">
    <location>
        <begin position="20"/>
        <end position="165"/>
    </location>
</feature>
<evidence type="ECO:0000313" key="3">
    <source>
        <dbReference type="Proteomes" id="UP000184172"/>
    </source>
</evidence>
<proteinExistence type="predicted"/>
<feature type="signal peptide" evidence="1">
    <location>
        <begin position="1"/>
        <end position="19"/>
    </location>
</feature>
<dbReference type="RefSeq" id="WP_073219961.1">
    <property type="nucleotide sequence ID" value="NZ_FNNS01000015.1"/>
</dbReference>
<evidence type="ECO:0000313" key="2">
    <source>
        <dbReference type="EMBL" id="SHJ62608.1"/>
    </source>
</evidence>
<keyword evidence="1" id="KW-0732">Signal</keyword>
<dbReference type="OrthoDB" id="663842at2"/>
<organism evidence="2 3">
    <name type="scientific">Aequorivita viscosa</name>
    <dbReference type="NCBI Taxonomy" id="797419"/>
    <lineage>
        <taxon>Bacteria</taxon>
        <taxon>Pseudomonadati</taxon>
        <taxon>Bacteroidota</taxon>
        <taxon>Flavobacteriia</taxon>
        <taxon>Flavobacteriales</taxon>
        <taxon>Flavobacteriaceae</taxon>
        <taxon>Aequorivita</taxon>
    </lineage>
</organism>
<name>A0A1M6KUD6_9FLAO</name>
<sequence>MKKKLLIILALFVSVLATSQDLSKIRSQYPEAVKSDEVSSKLDKELSNINSSSTPVLLAYKGSILTLKAKFAKDRKIKKEFFKEGVSLLESAVKANPQNIEIRYIRLSVQENAPKILKYNKDIEADKGFILKNYETTSSKELKGIIKEFALKSEAFSDLEKLELL</sequence>
<protein>
    <recommendedName>
        <fullName evidence="4">DUF4252 domain-containing protein</fullName>
    </recommendedName>
</protein>